<proteinExistence type="predicted"/>
<gene>
    <name evidence="2" type="ORF">G2W53_028480</name>
</gene>
<evidence type="ECO:0000313" key="2">
    <source>
        <dbReference type="EMBL" id="KAF7814511.1"/>
    </source>
</evidence>
<protein>
    <submittedName>
        <fullName evidence="2">Uncharacterized protein</fullName>
    </submittedName>
</protein>
<feature type="chain" id="PRO_5032577451" evidence="1">
    <location>
        <begin position="27"/>
        <end position="96"/>
    </location>
</feature>
<reference evidence="2" key="1">
    <citation type="submission" date="2020-09" db="EMBL/GenBank/DDBJ databases">
        <title>Genome-Enabled Discovery of Anthraquinone Biosynthesis in Senna tora.</title>
        <authorList>
            <person name="Kang S.-H."/>
            <person name="Pandey R.P."/>
            <person name="Lee C.-M."/>
            <person name="Sim J.-S."/>
            <person name="Jeong J.-T."/>
            <person name="Choi B.-S."/>
            <person name="Jung M."/>
            <person name="Ginzburg D."/>
            <person name="Zhao K."/>
            <person name="Won S.Y."/>
            <person name="Oh T.-J."/>
            <person name="Yu Y."/>
            <person name="Kim N.-H."/>
            <person name="Lee O.R."/>
            <person name="Lee T.-H."/>
            <person name="Bashyal P."/>
            <person name="Kim T.-S."/>
            <person name="Lee W.-H."/>
            <person name="Kawkins C."/>
            <person name="Kim C.-K."/>
            <person name="Kim J.S."/>
            <person name="Ahn B.O."/>
            <person name="Rhee S.Y."/>
            <person name="Sohng J.K."/>
        </authorList>
    </citation>
    <scope>NUCLEOTIDE SEQUENCE</scope>
    <source>
        <tissue evidence="2">Leaf</tissue>
    </source>
</reference>
<evidence type="ECO:0000313" key="3">
    <source>
        <dbReference type="Proteomes" id="UP000634136"/>
    </source>
</evidence>
<dbReference type="Proteomes" id="UP000634136">
    <property type="component" value="Unassembled WGS sequence"/>
</dbReference>
<name>A0A834T3B9_9FABA</name>
<feature type="signal peptide" evidence="1">
    <location>
        <begin position="1"/>
        <end position="26"/>
    </location>
</feature>
<dbReference type="EMBL" id="JAAIUW010000009">
    <property type="protein sequence ID" value="KAF7814511.1"/>
    <property type="molecule type" value="Genomic_DNA"/>
</dbReference>
<dbReference type="AlphaFoldDB" id="A0A834T3B9"/>
<comment type="caution">
    <text evidence="2">The sequence shown here is derived from an EMBL/GenBank/DDBJ whole genome shotgun (WGS) entry which is preliminary data.</text>
</comment>
<accession>A0A834T3B9</accession>
<organism evidence="2 3">
    <name type="scientific">Senna tora</name>
    <dbReference type="NCBI Taxonomy" id="362788"/>
    <lineage>
        <taxon>Eukaryota</taxon>
        <taxon>Viridiplantae</taxon>
        <taxon>Streptophyta</taxon>
        <taxon>Embryophyta</taxon>
        <taxon>Tracheophyta</taxon>
        <taxon>Spermatophyta</taxon>
        <taxon>Magnoliopsida</taxon>
        <taxon>eudicotyledons</taxon>
        <taxon>Gunneridae</taxon>
        <taxon>Pentapetalae</taxon>
        <taxon>rosids</taxon>
        <taxon>fabids</taxon>
        <taxon>Fabales</taxon>
        <taxon>Fabaceae</taxon>
        <taxon>Caesalpinioideae</taxon>
        <taxon>Cassia clade</taxon>
        <taxon>Senna</taxon>
    </lineage>
</organism>
<keyword evidence="1" id="KW-0732">Signal</keyword>
<evidence type="ECO:0000256" key="1">
    <source>
        <dbReference type="SAM" id="SignalP"/>
    </source>
</evidence>
<dbReference type="PROSITE" id="PS51257">
    <property type="entry name" value="PROKAR_LIPOPROTEIN"/>
    <property type="match status" value="1"/>
</dbReference>
<sequence>MLSFKFRLLVAAAAAGASVGGGGCLAFNMEMFSSEGLGRRFECGIDVGGINGSKDVVMMVSEREGSGLMTRRPGPRRKPWLRCVLEKRWKEVLYNV</sequence>
<keyword evidence="3" id="KW-1185">Reference proteome</keyword>